<feature type="transmembrane region" description="Helical" evidence="7">
    <location>
        <begin position="193"/>
        <end position="217"/>
    </location>
</feature>
<dbReference type="STRING" id="1227482.C469_09491"/>
<name>M0NT92_9EURY</name>
<feature type="domain" description="ABC transmembrane type-1" evidence="8">
    <location>
        <begin position="62"/>
        <end position="246"/>
    </location>
</feature>
<evidence type="ECO:0000256" key="1">
    <source>
        <dbReference type="ARBA" id="ARBA00004651"/>
    </source>
</evidence>
<feature type="transmembrane region" description="Helical" evidence="7">
    <location>
        <begin position="229"/>
        <end position="249"/>
    </location>
</feature>
<keyword evidence="10" id="KW-1185">Reference proteome</keyword>
<accession>M0NT92</accession>
<dbReference type="EMBL" id="AOJG01000027">
    <property type="protein sequence ID" value="EMA59845.1"/>
    <property type="molecule type" value="Genomic_DNA"/>
</dbReference>
<feature type="transmembrane region" description="Helical" evidence="7">
    <location>
        <begin position="73"/>
        <end position="92"/>
    </location>
</feature>
<keyword evidence="3" id="KW-1003">Cell membrane</keyword>
<keyword evidence="6 7" id="KW-0472">Membrane</keyword>
<dbReference type="Pfam" id="PF00528">
    <property type="entry name" value="BPD_transp_1"/>
    <property type="match status" value="1"/>
</dbReference>
<dbReference type="Gene3D" id="1.10.3720.10">
    <property type="entry name" value="MetI-like"/>
    <property type="match status" value="1"/>
</dbReference>
<evidence type="ECO:0000259" key="8">
    <source>
        <dbReference type="PROSITE" id="PS50928"/>
    </source>
</evidence>
<evidence type="ECO:0000256" key="3">
    <source>
        <dbReference type="ARBA" id="ARBA00022475"/>
    </source>
</evidence>
<dbReference type="GO" id="GO:0055085">
    <property type="term" value="P:transmembrane transport"/>
    <property type="evidence" value="ECO:0007669"/>
    <property type="project" value="InterPro"/>
</dbReference>
<dbReference type="AlphaFoldDB" id="M0NT92"/>
<comment type="caution">
    <text evidence="9">The sequence shown here is derived from an EMBL/GenBank/DDBJ whole genome shotgun (WGS) entry which is preliminary data.</text>
</comment>
<reference evidence="9 10" key="1">
    <citation type="journal article" date="2014" name="PLoS Genet.">
        <title>Phylogenetically driven sequencing of extremely halophilic archaea reveals strategies for static and dynamic osmo-response.</title>
        <authorList>
            <person name="Becker E.A."/>
            <person name="Seitzer P.M."/>
            <person name="Tritt A."/>
            <person name="Larsen D."/>
            <person name="Krusor M."/>
            <person name="Yao A.I."/>
            <person name="Wu D."/>
            <person name="Madern D."/>
            <person name="Eisen J.A."/>
            <person name="Darling A.E."/>
            <person name="Facciotti M.T."/>
        </authorList>
    </citation>
    <scope>NUCLEOTIDE SEQUENCE [LARGE SCALE GENOMIC DNA]</scope>
    <source>
        <strain evidence="9 10">DSM 21995</strain>
    </source>
</reference>
<dbReference type="Proteomes" id="UP000011650">
    <property type="component" value="Unassembled WGS sequence"/>
</dbReference>
<evidence type="ECO:0000256" key="7">
    <source>
        <dbReference type="RuleBase" id="RU363032"/>
    </source>
</evidence>
<dbReference type="InterPro" id="IPR000515">
    <property type="entry name" value="MetI-like"/>
</dbReference>
<keyword evidence="4 7" id="KW-0812">Transmembrane</keyword>
<dbReference type="PROSITE" id="PS50928">
    <property type="entry name" value="ABC_TM1"/>
    <property type="match status" value="1"/>
</dbReference>
<organism evidence="9 10">
    <name type="scientific">Halorubrum lipolyticum DSM 21995</name>
    <dbReference type="NCBI Taxonomy" id="1227482"/>
    <lineage>
        <taxon>Archaea</taxon>
        <taxon>Methanobacteriati</taxon>
        <taxon>Methanobacteriota</taxon>
        <taxon>Stenosarchaea group</taxon>
        <taxon>Halobacteria</taxon>
        <taxon>Halobacteriales</taxon>
        <taxon>Haloferacaceae</taxon>
        <taxon>Halorubrum</taxon>
    </lineage>
</organism>
<dbReference type="PATRIC" id="fig|1227482.3.peg.1908"/>
<evidence type="ECO:0000313" key="9">
    <source>
        <dbReference type="EMBL" id="EMA59845.1"/>
    </source>
</evidence>
<dbReference type="PANTHER" id="PTHR30151:SF20">
    <property type="entry name" value="ABC TRANSPORTER PERMEASE PROTEIN HI_0355-RELATED"/>
    <property type="match status" value="1"/>
</dbReference>
<evidence type="ECO:0000256" key="6">
    <source>
        <dbReference type="ARBA" id="ARBA00023136"/>
    </source>
</evidence>
<gene>
    <name evidence="9" type="ORF">C469_09491</name>
</gene>
<keyword evidence="2 7" id="KW-0813">Transport</keyword>
<feature type="transmembrane region" description="Helical" evidence="7">
    <location>
        <begin position="17"/>
        <end position="38"/>
    </location>
</feature>
<sequence length="260" mass="26920">MNGRVQGSGSPVRAADVALPLGGLLAATGAWWALVAALNVPSYLLPPPDAVAAVIVGNPGLFVRNAVATAEKVALGGSVGIAGGFVLAVAIARLPWLRRAVYPYLVTVRVLPKIAVAPLLLIYLGTGTATAVVFIGVIAFFPMVLSTAAGLDRTPTEHRDLLRSVDAGALDTFLRLELPYAVPDLFAGLKQSVTLAVIGAVVAEWLVADSGLGFLILLGSENVQVDLMLAALTVLVALGLSLYGLLVLVQHRFIWTQTGG</sequence>
<evidence type="ECO:0000256" key="2">
    <source>
        <dbReference type="ARBA" id="ARBA00022448"/>
    </source>
</evidence>
<keyword evidence="5 7" id="KW-1133">Transmembrane helix</keyword>
<comment type="subcellular location">
    <subcellularLocation>
        <location evidence="1 7">Cell membrane</location>
        <topology evidence="1 7">Multi-pass membrane protein</topology>
    </subcellularLocation>
</comment>
<evidence type="ECO:0000256" key="4">
    <source>
        <dbReference type="ARBA" id="ARBA00022692"/>
    </source>
</evidence>
<dbReference type="GO" id="GO:0005886">
    <property type="term" value="C:plasma membrane"/>
    <property type="evidence" value="ECO:0007669"/>
    <property type="project" value="UniProtKB-SubCell"/>
</dbReference>
<dbReference type="SUPFAM" id="SSF161098">
    <property type="entry name" value="MetI-like"/>
    <property type="match status" value="1"/>
</dbReference>
<dbReference type="RefSeq" id="WP_008005990.1">
    <property type="nucleotide sequence ID" value="NZ_AOJG01000027.1"/>
</dbReference>
<proteinExistence type="inferred from homology"/>
<evidence type="ECO:0000256" key="5">
    <source>
        <dbReference type="ARBA" id="ARBA00022989"/>
    </source>
</evidence>
<evidence type="ECO:0000313" key="10">
    <source>
        <dbReference type="Proteomes" id="UP000011650"/>
    </source>
</evidence>
<dbReference type="OrthoDB" id="214012at2157"/>
<feature type="transmembrane region" description="Helical" evidence="7">
    <location>
        <begin position="50"/>
        <end position="67"/>
    </location>
</feature>
<dbReference type="InterPro" id="IPR035906">
    <property type="entry name" value="MetI-like_sf"/>
</dbReference>
<comment type="similarity">
    <text evidence="7">Belongs to the binding-protein-dependent transport system permease family.</text>
</comment>
<dbReference type="PANTHER" id="PTHR30151">
    <property type="entry name" value="ALKANE SULFONATE ABC TRANSPORTER-RELATED, MEMBRANE SUBUNIT"/>
    <property type="match status" value="1"/>
</dbReference>
<protein>
    <submittedName>
        <fullName evidence="9">Binding-protein-dependent transport systems inner membrane component</fullName>
    </submittedName>
</protein>